<proteinExistence type="predicted"/>
<dbReference type="PANTHER" id="PTHR45588:SF1">
    <property type="entry name" value="WW DOMAIN-CONTAINING PROTEIN"/>
    <property type="match status" value="1"/>
</dbReference>
<dbReference type="EMBL" id="JAWHTF010000005">
    <property type="protein sequence ID" value="MDU8886567.1"/>
    <property type="molecule type" value="Genomic_DNA"/>
</dbReference>
<dbReference type="SUPFAM" id="SSF48452">
    <property type="entry name" value="TPR-like"/>
    <property type="match status" value="2"/>
</dbReference>
<sequence length="507" mass="57876">MKPYLYLLSLLVILSCKKETAKTDYLGVLNITVTGKDKAIPHFEKGLLLLHSFEYNDARESFIMAQEIDPEMAMAYWGEAMTYNHSLWSEQDYEVAVSVLQKLDTVNLDNISELEKDFIESCRLLYKSETPKIERDKIYAEYMKKLYEKYPDNHEVAAFYALSLLGSVPDGRDEIIYGQGAKIAQSILDKNPNHPGALHYLIHSYDDPGHAELALSAANSYSKVAPDASHALHMPSHIYSALGMWDEVVSSNIASYQASLNRMERKKLGNDDRGYHAFHWLEYGYLQKGNFEEAKKMVLEMEKFANETPSIRARVHLIFLKGNYLVDTNDWDSAIADIPIDVADLNISVKSQYNFLEGMKAFKKGNKVLLDSIISDMQKDYDEQSLLVALDGVKVCASVSRGDVSQSDVDESQIMQMQLKALRAWLDDDKETAEDWLKKSVALQDSMSFSYGPPFIQKPSHELYADWLVAHNRFDEAIEHYDLTLKRAKNRRLTLESKEKLLVENKI</sequence>
<gene>
    <name evidence="1" type="ORF">RXV94_10385</name>
</gene>
<dbReference type="RefSeq" id="WP_316662649.1">
    <property type="nucleotide sequence ID" value="NZ_JAWHTF010000005.1"/>
</dbReference>
<protein>
    <recommendedName>
        <fullName evidence="3">Tetratricopeptide repeat protein</fullName>
    </recommendedName>
</protein>
<dbReference type="Gene3D" id="1.25.40.10">
    <property type="entry name" value="Tetratricopeptide repeat domain"/>
    <property type="match status" value="2"/>
</dbReference>
<accession>A0ABU3U824</accession>
<reference evidence="1 2" key="1">
    <citation type="submission" date="2023-10" db="EMBL/GenBank/DDBJ databases">
        <title>Marimonas sp. nov. isolated from tidal mud flat.</title>
        <authorList>
            <person name="Jaincy N.J."/>
            <person name="Srinivasan S."/>
            <person name="Lee S.-S."/>
        </authorList>
    </citation>
    <scope>NUCLEOTIDE SEQUENCE [LARGE SCALE GENOMIC DNA]</scope>
    <source>
        <strain evidence="1 2">MJ-SS3</strain>
    </source>
</reference>
<dbReference type="Proteomes" id="UP001268651">
    <property type="component" value="Unassembled WGS sequence"/>
</dbReference>
<dbReference type="PANTHER" id="PTHR45588">
    <property type="entry name" value="TPR DOMAIN-CONTAINING PROTEIN"/>
    <property type="match status" value="1"/>
</dbReference>
<dbReference type="InterPro" id="IPR011990">
    <property type="entry name" value="TPR-like_helical_dom_sf"/>
</dbReference>
<name>A0ABU3U824_9FLAO</name>
<dbReference type="PROSITE" id="PS51257">
    <property type="entry name" value="PROKAR_LIPOPROTEIN"/>
    <property type="match status" value="1"/>
</dbReference>
<keyword evidence="2" id="KW-1185">Reference proteome</keyword>
<evidence type="ECO:0000313" key="1">
    <source>
        <dbReference type="EMBL" id="MDU8886567.1"/>
    </source>
</evidence>
<evidence type="ECO:0008006" key="3">
    <source>
        <dbReference type="Google" id="ProtNLM"/>
    </source>
</evidence>
<comment type="caution">
    <text evidence="1">The sequence shown here is derived from an EMBL/GenBank/DDBJ whole genome shotgun (WGS) entry which is preliminary data.</text>
</comment>
<evidence type="ECO:0000313" key="2">
    <source>
        <dbReference type="Proteomes" id="UP001268651"/>
    </source>
</evidence>
<organism evidence="1 2">
    <name type="scientific">Gilvirhabdus luticola</name>
    <dbReference type="NCBI Taxonomy" id="3079858"/>
    <lineage>
        <taxon>Bacteria</taxon>
        <taxon>Pseudomonadati</taxon>
        <taxon>Bacteroidota</taxon>
        <taxon>Flavobacteriia</taxon>
        <taxon>Flavobacteriales</taxon>
        <taxon>Flavobacteriaceae</taxon>
        <taxon>Gilvirhabdus</taxon>
    </lineage>
</organism>